<keyword evidence="4" id="KW-1185">Reference proteome</keyword>
<evidence type="ECO:0000256" key="1">
    <source>
        <dbReference type="SAM" id="MobiDB-lite"/>
    </source>
</evidence>
<feature type="region of interest" description="Disordered" evidence="1">
    <location>
        <begin position="445"/>
        <end position="472"/>
    </location>
</feature>
<dbReference type="PANTHER" id="PTHR15204:SF0">
    <property type="entry name" value="LARGE PROLINE-RICH PROTEIN BAG6"/>
    <property type="match status" value="1"/>
</dbReference>
<feature type="compositionally biased region" description="Low complexity" evidence="1">
    <location>
        <begin position="101"/>
        <end position="113"/>
    </location>
</feature>
<dbReference type="EMBL" id="JBBNAG010000010">
    <property type="protein sequence ID" value="KAK9100471.1"/>
    <property type="molecule type" value="Genomic_DNA"/>
</dbReference>
<evidence type="ECO:0000313" key="4">
    <source>
        <dbReference type="Proteomes" id="UP001419268"/>
    </source>
</evidence>
<reference evidence="3 4" key="1">
    <citation type="submission" date="2024-01" db="EMBL/GenBank/DDBJ databases">
        <title>Genome assemblies of Stephania.</title>
        <authorList>
            <person name="Yang L."/>
        </authorList>
    </citation>
    <scope>NUCLEOTIDE SEQUENCE [LARGE SCALE GENOMIC DNA]</scope>
    <source>
        <strain evidence="3">JXDWG</strain>
        <tissue evidence="3">Leaf</tissue>
    </source>
</reference>
<accession>A0AAP0HXS1</accession>
<organism evidence="3 4">
    <name type="scientific">Stephania cephalantha</name>
    <dbReference type="NCBI Taxonomy" id="152367"/>
    <lineage>
        <taxon>Eukaryota</taxon>
        <taxon>Viridiplantae</taxon>
        <taxon>Streptophyta</taxon>
        <taxon>Embryophyta</taxon>
        <taxon>Tracheophyta</taxon>
        <taxon>Spermatophyta</taxon>
        <taxon>Magnoliopsida</taxon>
        <taxon>Ranunculales</taxon>
        <taxon>Menispermaceae</taxon>
        <taxon>Menispermoideae</taxon>
        <taxon>Cissampelideae</taxon>
        <taxon>Stephania</taxon>
    </lineage>
</organism>
<dbReference type="InterPro" id="IPR000626">
    <property type="entry name" value="Ubiquitin-like_dom"/>
</dbReference>
<evidence type="ECO:0000259" key="2">
    <source>
        <dbReference type="PROSITE" id="PS50053"/>
    </source>
</evidence>
<dbReference type="SMART" id="SM00213">
    <property type="entry name" value="UBQ"/>
    <property type="match status" value="1"/>
</dbReference>
<feature type="region of interest" description="Disordered" evidence="1">
    <location>
        <begin position="536"/>
        <end position="583"/>
    </location>
</feature>
<dbReference type="GO" id="GO:0036503">
    <property type="term" value="P:ERAD pathway"/>
    <property type="evidence" value="ECO:0007669"/>
    <property type="project" value="TreeGrafter"/>
</dbReference>
<feature type="region of interest" description="Disordered" evidence="1">
    <location>
        <begin position="266"/>
        <end position="292"/>
    </location>
</feature>
<dbReference type="GO" id="GO:0031593">
    <property type="term" value="F:polyubiquitin modification-dependent protein binding"/>
    <property type="evidence" value="ECO:0007669"/>
    <property type="project" value="TreeGrafter"/>
</dbReference>
<dbReference type="Proteomes" id="UP001419268">
    <property type="component" value="Unassembled WGS sequence"/>
</dbReference>
<feature type="region of interest" description="Disordered" evidence="1">
    <location>
        <begin position="722"/>
        <end position="773"/>
    </location>
</feature>
<feature type="region of interest" description="Disordered" evidence="1">
    <location>
        <begin position="615"/>
        <end position="659"/>
    </location>
</feature>
<dbReference type="Gene3D" id="3.10.20.90">
    <property type="entry name" value="Phosphatidylinositol 3-kinase Catalytic Subunit, Chain A, domain 1"/>
    <property type="match status" value="1"/>
</dbReference>
<dbReference type="CDD" id="cd17039">
    <property type="entry name" value="Ubl_ubiquitin_like"/>
    <property type="match status" value="1"/>
</dbReference>
<feature type="compositionally biased region" description="Basic and acidic residues" evidence="1">
    <location>
        <begin position="728"/>
        <end position="745"/>
    </location>
</feature>
<evidence type="ECO:0000313" key="3">
    <source>
        <dbReference type="EMBL" id="KAK9100471.1"/>
    </source>
</evidence>
<feature type="compositionally biased region" description="Polar residues" evidence="1">
    <location>
        <begin position="623"/>
        <end position="659"/>
    </location>
</feature>
<feature type="compositionally biased region" description="Polar residues" evidence="1">
    <location>
        <begin position="445"/>
        <end position="455"/>
    </location>
</feature>
<dbReference type="InterPro" id="IPR019956">
    <property type="entry name" value="Ubiquitin_dom"/>
</dbReference>
<sequence>MATNGSDEVVIPLGDEAECSETTVEIKIKTLDSRTYNLRVNKRVSVPELKEQIQTITGVLSEQQRLICRGRVLKDDQLLSAYHVEDGHTLHLVVRQPISASSTSTTGSMGSDSLPNQQASDPASTDGQNRGNPVAHSVVLGAFNMPDQGEGGVPDLNRILSAVFTSIGIPNVGNNSEGTVNPREAGLNRVETGVASGVSDSTQHQAETRTRATYDPLQEALRFPTAVSSGSFQPPVIPDSVTTLFRYLTLLRHEFNLNGGGRTVDPGILSSDDQNNSAALGPGGGQGGLPTPASLAEVMLSTRQMLIEQAGECLSQLARRLEGQANVTTPSRRNGIQIIAMRSGALLQNLGTFLLELGRATMTLRMGRSPSDAVLNAGPAVFISPTGPNPIMVQPFPVQLGMGPMGIGANMGLLNPGPSPMGGSLGSAFMPRNIDIRIRRGPLVSTSNADQNEQSGIQQTTGQTGPERGSSNANLAHRVAAGASGAQSYAREADVRRQPVRTVVAAVPAQASRPASNSSGNSVGVYYHLLHRGQQVTTGQMSDASGSPSSGLRNSDVPESGRRLTPDSAMQQQNVESDTETPVTGVGAETAYLFPEIAPSTVPLVRLSSSVTEHHQQAGLPAANSTGLEPSDANNNYSSFGFGAQSSAESEQLPTATSPGQHIHVDYIDFLGAESTTLSQGGNASETVRQEEEPRVGVDGAFLSRLLSDIMPYLSGITGLEPSVSAQERGDVSEERVTPETRESEENPSDIGTSRRSSDPPSSPRDSKRPKNE</sequence>
<dbReference type="AlphaFoldDB" id="A0AAP0HXS1"/>
<feature type="compositionally biased region" description="Polar residues" evidence="1">
    <location>
        <begin position="536"/>
        <end position="553"/>
    </location>
</feature>
<dbReference type="PROSITE" id="PS50053">
    <property type="entry name" value="UBIQUITIN_2"/>
    <property type="match status" value="1"/>
</dbReference>
<dbReference type="PRINTS" id="PR00348">
    <property type="entry name" value="UBIQUITIN"/>
</dbReference>
<feature type="region of interest" description="Disordered" evidence="1">
    <location>
        <begin position="101"/>
        <end position="134"/>
    </location>
</feature>
<gene>
    <name evidence="3" type="ORF">Scep_023901</name>
</gene>
<dbReference type="GO" id="GO:0071818">
    <property type="term" value="C:BAT3 complex"/>
    <property type="evidence" value="ECO:0007669"/>
    <property type="project" value="TreeGrafter"/>
</dbReference>
<name>A0AAP0HXS1_9MAGN</name>
<dbReference type="PANTHER" id="PTHR15204">
    <property type="entry name" value="LARGE PROLINE-RICH PROTEIN BAG6"/>
    <property type="match status" value="1"/>
</dbReference>
<feature type="compositionally biased region" description="Polar residues" evidence="1">
    <location>
        <begin position="114"/>
        <end position="131"/>
    </location>
</feature>
<dbReference type="GO" id="GO:0051787">
    <property type="term" value="F:misfolded protein binding"/>
    <property type="evidence" value="ECO:0007669"/>
    <property type="project" value="TreeGrafter"/>
</dbReference>
<dbReference type="FunFam" id="3.10.20.90:FF:000154">
    <property type="entry name" value="Large proline-rich protein BAG6"/>
    <property type="match status" value="1"/>
</dbReference>
<dbReference type="InterPro" id="IPR029071">
    <property type="entry name" value="Ubiquitin-like_domsf"/>
</dbReference>
<protein>
    <recommendedName>
        <fullName evidence="2">Ubiquitin-like domain-containing protein</fullName>
    </recommendedName>
</protein>
<feature type="compositionally biased region" description="Low complexity" evidence="1">
    <location>
        <begin position="456"/>
        <end position="465"/>
    </location>
</feature>
<feature type="domain" description="Ubiquitin-like" evidence="2">
    <location>
        <begin position="24"/>
        <end position="99"/>
    </location>
</feature>
<comment type="caution">
    <text evidence="3">The sequence shown here is derived from an EMBL/GenBank/DDBJ whole genome shotgun (WGS) entry which is preliminary data.</text>
</comment>
<dbReference type="SUPFAM" id="SSF54236">
    <property type="entry name" value="Ubiquitin-like"/>
    <property type="match status" value="1"/>
</dbReference>
<proteinExistence type="predicted"/>
<feature type="compositionally biased region" description="Polar residues" evidence="1">
    <location>
        <begin position="568"/>
        <end position="582"/>
    </location>
</feature>
<dbReference type="Pfam" id="PF00240">
    <property type="entry name" value="ubiquitin"/>
    <property type="match status" value="1"/>
</dbReference>